<dbReference type="EMBL" id="CATNWA010018917">
    <property type="protein sequence ID" value="CAI9610295.1"/>
    <property type="molecule type" value="Genomic_DNA"/>
</dbReference>
<organism evidence="1 2">
    <name type="scientific">Staurois parvus</name>
    <dbReference type="NCBI Taxonomy" id="386267"/>
    <lineage>
        <taxon>Eukaryota</taxon>
        <taxon>Metazoa</taxon>
        <taxon>Chordata</taxon>
        <taxon>Craniata</taxon>
        <taxon>Vertebrata</taxon>
        <taxon>Euteleostomi</taxon>
        <taxon>Amphibia</taxon>
        <taxon>Batrachia</taxon>
        <taxon>Anura</taxon>
        <taxon>Neobatrachia</taxon>
        <taxon>Ranoidea</taxon>
        <taxon>Ranidae</taxon>
        <taxon>Staurois</taxon>
    </lineage>
</organism>
<evidence type="ECO:0000313" key="1">
    <source>
        <dbReference type="EMBL" id="CAI9610295.1"/>
    </source>
</evidence>
<name>A0ABN9GLU6_9NEOB</name>
<comment type="caution">
    <text evidence="1">The sequence shown here is derived from an EMBL/GenBank/DDBJ whole genome shotgun (WGS) entry which is preliminary data.</text>
</comment>
<evidence type="ECO:0000313" key="2">
    <source>
        <dbReference type="Proteomes" id="UP001162483"/>
    </source>
</evidence>
<keyword evidence="2" id="KW-1185">Reference proteome</keyword>
<dbReference type="Proteomes" id="UP001162483">
    <property type="component" value="Unassembled WGS sequence"/>
</dbReference>
<proteinExistence type="predicted"/>
<gene>
    <name evidence="1" type="ORF">SPARVUS_LOCUS14396920</name>
</gene>
<protein>
    <submittedName>
        <fullName evidence="1">Uncharacterized protein</fullName>
    </submittedName>
</protein>
<reference evidence="1" key="1">
    <citation type="submission" date="2023-05" db="EMBL/GenBank/DDBJ databases">
        <authorList>
            <person name="Stuckert A."/>
        </authorList>
    </citation>
    <scope>NUCLEOTIDE SEQUENCE</scope>
</reference>
<sequence length="92" mass="10173">MIDPGQGSPNFLNKGRNYLWGRGGLWPVGVEKVLMSVAVKNARDWWQWEEYALSLVPVGGIVPVIGISGRKSAPSLVSLGGIEPHHCYQWEE</sequence>
<accession>A0ABN9GLU6</accession>